<evidence type="ECO:0000313" key="3">
    <source>
        <dbReference type="Proteomes" id="UP000001572"/>
    </source>
</evidence>
<feature type="transmembrane region" description="Helical" evidence="1">
    <location>
        <begin position="12"/>
        <end position="33"/>
    </location>
</feature>
<dbReference type="EMBL" id="CP000724">
    <property type="protein sequence ID" value="ABR46993.1"/>
    <property type="molecule type" value="Genomic_DNA"/>
</dbReference>
<feature type="transmembrane region" description="Helical" evidence="1">
    <location>
        <begin position="89"/>
        <end position="111"/>
    </location>
</feature>
<name>A6TLC5_ALKMQ</name>
<evidence type="ECO:0000256" key="1">
    <source>
        <dbReference type="SAM" id="Phobius"/>
    </source>
</evidence>
<dbReference type="STRING" id="293826.Amet_0768"/>
<dbReference type="AlphaFoldDB" id="A6TLC5"/>
<organism evidence="2 3">
    <name type="scientific">Alkaliphilus metalliredigens (strain QYMF)</name>
    <dbReference type="NCBI Taxonomy" id="293826"/>
    <lineage>
        <taxon>Bacteria</taxon>
        <taxon>Bacillati</taxon>
        <taxon>Bacillota</taxon>
        <taxon>Clostridia</taxon>
        <taxon>Peptostreptococcales</taxon>
        <taxon>Natronincolaceae</taxon>
        <taxon>Alkaliphilus</taxon>
    </lineage>
</organism>
<sequence length="136" mass="15524">MELTLTTPALLFPAISLLMLAYTNRFIVLAQLARDLYTEYRKEPNIILSQQINNLRRRIKIIRSMQLFGALSFFFCVMSMFLIFAGTMILAHITFGLSLILLLASLGFLLAELQISINALDIQLKDFESDMSEKVK</sequence>
<gene>
    <name evidence="2" type="ordered locus">Amet_0768</name>
</gene>
<keyword evidence="1" id="KW-0472">Membrane</keyword>
<dbReference type="InterPro" id="IPR021279">
    <property type="entry name" value="DUF2721"/>
</dbReference>
<dbReference type="Pfam" id="PF11026">
    <property type="entry name" value="DUF2721"/>
    <property type="match status" value="1"/>
</dbReference>
<keyword evidence="1" id="KW-1133">Transmembrane helix</keyword>
<proteinExistence type="predicted"/>
<dbReference type="HOGENOM" id="CLU_126543_0_0_9"/>
<dbReference type="RefSeq" id="WP_012062036.1">
    <property type="nucleotide sequence ID" value="NC_009633.1"/>
</dbReference>
<keyword evidence="1" id="KW-0812">Transmembrane</keyword>
<protein>
    <recommendedName>
        <fullName evidence="4">II family cellulose-binding protein</fullName>
    </recommendedName>
</protein>
<dbReference type="KEGG" id="amt:Amet_0768"/>
<feature type="transmembrane region" description="Helical" evidence="1">
    <location>
        <begin position="65"/>
        <end position="83"/>
    </location>
</feature>
<evidence type="ECO:0000313" key="2">
    <source>
        <dbReference type="EMBL" id="ABR46993.1"/>
    </source>
</evidence>
<reference evidence="3" key="1">
    <citation type="journal article" date="2016" name="Genome Announc.">
        <title>Complete genome sequence of Alkaliphilus metalliredigens strain QYMF, an alkaliphilic and metal-reducing bacterium isolated from borax-contaminated leachate ponds.</title>
        <authorList>
            <person name="Hwang C."/>
            <person name="Copeland A."/>
            <person name="Lucas S."/>
            <person name="Lapidus A."/>
            <person name="Barry K."/>
            <person name="Detter J.C."/>
            <person name="Glavina Del Rio T."/>
            <person name="Hammon N."/>
            <person name="Israni S."/>
            <person name="Dalin E."/>
            <person name="Tice H."/>
            <person name="Pitluck S."/>
            <person name="Chertkov O."/>
            <person name="Brettin T."/>
            <person name="Bruce D."/>
            <person name="Han C."/>
            <person name="Schmutz J."/>
            <person name="Larimer F."/>
            <person name="Land M.L."/>
            <person name="Hauser L."/>
            <person name="Kyrpides N."/>
            <person name="Mikhailova N."/>
            <person name="Ye Q."/>
            <person name="Zhou J."/>
            <person name="Richardson P."/>
            <person name="Fields M.W."/>
        </authorList>
    </citation>
    <scope>NUCLEOTIDE SEQUENCE [LARGE SCALE GENOMIC DNA]</scope>
    <source>
        <strain evidence="3">QYMF</strain>
    </source>
</reference>
<dbReference type="Proteomes" id="UP000001572">
    <property type="component" value="Chromosome"/>
</dbReference>
<keyword evidence="3" id="KW-1185">Reference proteome</keyword>
<dbReference type="eggNOG" id="ENOG5032RP9">
    <property type="taxonomic scope" value="Bacteria"/>
</dbReference>
<evidence type="ECO:0008006" key="4">
    <source>
        <dbReference type="Google" id="ProtNLM"/>
    </source>
</evidence>
<dbReference type="OrthoDB" id="9813525at2"/>
<accession>A6TLC5</accession>